<evidence type="ECO:0000256" key="1">
    <source>
        <dbReference type="SAM" id="Phobius"/>
    </source>
</evidence>
<evidence type="ECO:0000313" key="3">
    <source>
        <dbReference type="Proteomes" id="UP000265703"/>
    </source>
</evidence>
<keyword evidence="3" id="KW-1185">Reference proteome</keyword>
<accession>A0A397SW37</accession>
<dbReference type="Proteomes" id="UP000265703">
    <property type="component" value="Unassembled WGS sequence"/>
</dbReference>
<gene>
    <name evidence="2" type="ORF">C1645_823567</name>
</gene>
<name>A0A397SW37_9GLOM</name>
<keyword evidence="1" id="KW-1133">Transmembrane helix</keyword>
<keyword evidence="1" id="KW-0812">Transmembrane</keyword>
<comment type="caution">
    <text evidence="2">The sequence shown here is derived from an EMBL/GenBank/DDBJ whole genome shotgun (WGS) entry which is preliminary data.</text>
</comment>
<dbReference type="AlphaFoldDB" id="A0A397SW37"/>
<feature type="transmembrane region" description="Helical" evidence="1">
    <location>
        <begin position="34"/>
        <end position="52"/>
    </location>
</feature>
<proteinExistence type="predicted"/>
<protein>
    <submittedName>
        <fullName evidence="2">Uncharacterized protein</fullName>
    </submittedName>
</protein>
<sequence>MEHATVLGIEMVQARYNRIPGLGYEMDFSFGTKWILEMFFFTLCWFMILDIGNTKTFLESLNQV</sequence>
<keyword evidence="1" id="KW-0472">Membrane</keyword>
<organism evidence="2 3">
    <name type="scientific">Glomus cerebriforme</name>
    <dbReference type="NCBI Taxonomy" id="658196"/>
    <lineage>
        <taxon>Eukaryota</taxon>
        <taxon>Fungi</taxon>
        <taxon>Fungi incertae sedis</taxon>
        <taxon>Mucoromycota</taxon>
        <taxon>Glomeromycotina</taxon>
        <taxon>Glomeromycetes</taxon>
        <taxon>Glomerales</taxon>
        <taxon>Glomeraceae</taxon>
        <taxon>Glomus</taxon>
    </lineage>
</organism>
<evidence type="ECO:0000313" key="2">
    <source>
        <dbReference type="EMBL" id="RIA90248.1"/>
    </source>
</evidence>
<dbReference type="EMBL" id="QKYT01000186">
    <property type="protein sequence ID" value="RIA90248.1"/>
    <property type="molecule type" value="Genomic_DNA"/>
</dbReference>
<reference evidence="2 3" key="1">
    <citation type="submission" date="2018-06" db="EMBL/GenBank/DDBJ databases">
        <title>Comparative genomics reveals the genomic features of Rhizophagus irregularis, R. cerebriforme, R. diaphanum and Gigaspora rosea, and their symbiotic lifestyle signature.</title>
        <authorList>
            <person name="Morin E."/>
            <person name="San Clemente H."/>
            <person name="Chen E.C.H."/>
            <person name="De La Providencia I."/>
            <person name="Hainaut M."/>
            <person name="Kuo A."/>
            <person name="Kohler A."/>
            <person name="Murat C."/>
            <person name="Tang N."/>
            <person name="Roy S."/>
            <person name="Loubradou J."/>
            <person name="Henrissat B."/>
            <person name="Grigoriev I.V."/>
            <person name="Corradi N."/>
            <person name="Roux C."/>
            <person name="Martin F.M."/>
        </authorList>
    </citation>
    <scope>NUCLEOTIDE SEQUENCE [LARGE SCALE GENOMIC DNA]</scope>
    <source>
        <strain evidence="2 3">DAOM 227022</strain>
    </source>
</reference>